<dbReference type="PANTHER" id="PTHR43434">
    <property type="entry name" value="PHOSPHOGLYCOLATE PHOSPHATASE"/>
    <property type="match status" value="1"/>
</dbReference>
<name>A0A0P0EX23_AZOBR</name>
<reference evidence="2 5" key="2">
    <citation type="submission" date="2023-11" db="EMBL/GenBank/DDBJ databases">
        <title>MicrobeMod: A computational toolkit for identifying prokaryotic methylation and restriction-modification with nanopore sequencing.</title>
        <authorList>
            <person name="Crits-Christoph A."/>
            <person name="Kang S.C."/>
            <person name="Lee H."/>
            <person name="Ostrov N."/>
        </authorList>
    </citation>
    <scope>NUCLEOTIDE SEQUENCE [LARGE SCALE GENOMIC DNA]</scope>
    <source>
        <strain evidence="2 5">ATCC 29145</strain>
    </source>
</reference>
<protein>
    <submittedName>
        <fullName evidence="3">HAD family hydrolase</fullName>
        <ecNumber evidence="2">3.-.-.-</ecNumber>
    </submittedName>
</protein>
<dbReference type="EMBL" id="JAWXYC010000004">
    <property type="protein sequence ID" value="MDX5953644.1"/>
    <property type="molecule type" value="Genomic_DNA"/>
</dbReference>
<sequence length="252" mass="27643">MSGVLKAVIFDVDGTLVDSVDLHAHAWVEAIRHFGYHADFDAVRSQIGKGGDQLMPVFVPEKDLDRIEDELDHFRHELFARKYMPKVRGFRRVRGLFQHLHAEGLRIALASSAKGDELERYKRAAEITDLVDVETSSDDAERSKPHPDIFEAALERLGLPPEEAVVVGDSPWDAKAAGRAGLTVVGVLCGGFAEQDLRKAGCAEIFRDPEDLQRRFATSLIGKRSPRAMGLLQPGGPQPGRPSARGASRMGA</sequence>
<dbReference type="InterPro" id="IPR050155">
    <property type="entry name" value="HAD-like_hydrolase_sf"/>
</dbReference>
<gene>
    <name evidence="3" type="ORF">D3868_13860</name>
    <name evidence="2" type="ORF">SIM66_20925</name>
</gene>
<dbReference type="SFLD" id="SFLDG01129">
    <property type="entry name" value="C1.5:_HAD__Beta-PGM__Phosphata"/>
    <property type="match status" value="1"/>
</dbReference>
<dbReference type="RefSeq" id="WP_035672833.1">
    <property type="nucleotide sequence ID" value="NZ_CP012914.1"/>
</dbReference>
<dbReference type="PRINTS" id="PR00413">
    <property type="entry name" value="HADHALOGNASE"/>
</dbReference>
<dbReference type="SFLD" id="SFLDS00003">
    <property type="entry name" value="Haloacid_Dehalogenase"/>
    <property type="match status" value="1"/>
</dbReference>
<dbReference type="EMBL" id="CP032339">
    <property type="protein sequence ID" value="QCO10025.1"/>
    <property type="molecule type" value="Genomic_DNA"/>
</dbReference>
<dbReference type="InterPro" id="IPR041492">
    <property type="entry name" value="HAD_2"/>
</dbReference>
<dbReference type="KEGG" id="abf:AMK58_05750"/>
<dbReference type="EC" id="3.-.-.-" evidence="2"/>
<evidence type="ECO:0000256" key="1">
    <source>
        <dbReference type="SAM" id="MobiDB-lite"/>
    </source>
</evidence>
<dbReference type="InterPro" id="IPR023214">
    <property type="entry name" value="HAD_sf"/>
</dbReference>
<dbReference type="InterPro" id="IPR006439">
    <property type="entry name" value="HAD-SF_hydro_IA"/>
</dbReference>
<dbReference type="NCBIfam" id="TIGR01509">
    <property type="entry name" value="HAD-SF-IA-v3"/>
    <property type="match status" value="1"/>
</dbReference>
<dbReference type="GO" id="GO:0008967">
    <property type="term" value="F:phosphoglycolate phosphatase activity"/>
    <property type="evidence" value="ECO:0007669"/>
    <property type="project" value="TreeGrafter"/>
</dbReference>
<evidence type="ECO:0000313" key="2">
    <source>
        <dbReference type="EMBL" id="MDX5953644.1"/>
    </source>
</evidence>
<dbReference type="Gene3D" id="1.10.150.240">
    <property type="entry name" value="Putative phosphatase, domain 2"/>
    <property type="match status" value="1"/>
</dbReference>
<dbReference type="SFLD" id="SFLDG01135">
    <property type="entry name" value="C1.5.6:_HAD__Beta-PGM__Phospha"/>
    <property type="match status" value="1"/>
</dbReference>
<dbReference type="Gene3D" id="3.40.50.1000">
    <property type="entry name" value="HAD superfamily/HAD-like"/>
    <property type="match status" value="1"/>
</dbReference>
<dbReference type="PANTHER" id="PTHR43434:SF16">
    <property type="entry name" value="BLL8046 PROTEIN"/>
    <property type="match status" value="1"/>
</dbReference>
<feature type="region of interest" description="Disordered" evidence="1">
    <location>
        <begin position="223"/>
        <end position="252"/>
    </location>
</feature>
<dbReference type="Proteomes" id="UP001277471">
    <property type="component" value="Unassembled WGS sequence"/>
</dbReference>
<feature type="compositionally biased region" description="Low complexity" evidence="1">
    <location>
        <begin position="230"/>
        <end position="252"/>
    </location>
</feature>
<evidence type="ECO:0000313" key="5">
    <source>
        <dbReference type="Proteomes" id="UP001277471"/>
    </source>
</evidence>
<dbReference type="AlphaFoldDB" id="A0A0P0EX23"/>
<reference evidence="3 4" key="1">
    <citation type="submission" date="2018-09" db="EMBL/GenBank/DDBJ databases">
        <title>Whole genome based analysis of evolution and adaptive divergence in Indian and Brazilian strains of Azospirillum brasilense.</title>
        <authorList>
            <person name="Singh C."/>
            <person name="Tripathi A.K."/>
        </authorList>
    </citation>
    <scope>NUCLEOTIDE SEQUENCE [LARGE SCALE GENOMIC DNA]</scope>
    <source>
        <strain evidence="3 4">MTCC4038</strain>
    </source>
</reference>
<dbReference type="InterPro" id="IPR036412">
    <property type="entry name" value="HAD-like_sf"/>
</dbReference>
<evidence type="ECO:0000313" key="3">
    <source>
        <dbReference type="EMBL" id="QCO10025.1"/>
    </source>
</evidence>
<keyword evidence="5" id="KW-1185">Reference proteome</keyword>
<dbReference type="GO" id="GO:0005829">
    <property type="term" value="C:cytosol"/>
    <property type="evidence" value="ECO:0007669"/>
    <property type="project" value="TreeGrafter"/>
</dbReference>
<proteinExistence type="predicted"/>
<dbReference type="Proteomes" id="UP000298774">
    <property type="component" value="Chromosome"/>
</dbReference>
<dbReference type="Pfam" id="PF13419">
    <property type="entry name" value="HAD_2"/>
    <property type="match status" value="1"/>
</dbReference>
<dbReference type="SUPFAM" id="SSF56784">
    <property type="entry name" value="HAD-like"/>
    <property type="match status" value="1"/>
</dbReference>
<dbReference type="NCBIfam" id="TIGR01549">
    <property type="entry name" value="HAD-SF-IA-v1"/>
    <property type="match status" value="1"/>
</dbReference>
<keyword evidence="3" id="KW-0378">Hydrolase</keyword>
<evidence type="ECO:0000313" key="4">
    <source>
        <dbReference type="Proteomes" id="UP000298774"/>
    </source>
</evidence>
<dbReference type="GO" id="GO:0006281">
    <property type="term" value="P:DNA repair"/>
    <property type="evidence" value="ECO:0007669"/>
    <property type="project" value="TreeGrafter"/>
</dbReference>
<dbReference type="GeneID" id="56448521"/>
<organism evidence="3 4">
    <name type="scientific">Azospirillum brasilense</name>
    <dbReference type="NCBI Taxonomy" id="192"/>
    <lineage>
        <taxon>Bacteria</taxon>
        <taxon>Pseudomonadati</taxon>
        <taxon>Pseudomonadota</taxon>
        <taxon>Alphaproteobacteria</taxon>
        <taxon>Rhodospirillales</taxon>
        <taxon>Azospirillaceae</taxon>
        <taxon>Azospirillum</taxon>
    </lineage>
</organism>
<dbReference type="InterPro" id="IPR023198">
    <property type="entry name" value="PGP-like_dom2"/>
</dbReference>
<accession>A0A0P0EX23</accession>